<feature type="compositionally biased region" description="Low complexity" evidence="1">
    <location>
        <begin position="287"/>
        <end position="305"/>
    </location>
</feature>
<reference evidence="3" key="1">
    <citation type="journal article" date="2021" name="BMC Genomics">
        <title>Chromosome-level genome assembly and manually-curated proteome of model necrotroph Parastagonospora nodorum Sn15 reveals a genome-wide trove of candidate effector homologs, and redundancy of virulence-related functions within an accessory chromosome.</title>
        <authorList>
            <person name="Bertazzoni S."/>
            <person name="Jones D.A.B."/>
            <person name="Phan H.T."/>
            <person name="Tan K.-C."/>
            <person name="Hane J.K."/>
        </authorList>
    </citation>
    <scope>NUCLEOTIDE SEQUENCE [LARGE SCALE GENOMIC DNA]</scope>
    <source>
        <strain evidence="3">SN15 / ATCC MYA-4574 / FGSC 10173)</strain>
    </source>
</reference>
<organism evidence="2 3">
    <name type="scientific">Phaeosphaeria nodorum (strain SN15 / ATCC MYA-4574 / FGSC 10173)</name>
    <name type="common">Glume blotch fungus</name>
    <name type="synonym">Parastagonospora nodorum</name>
    <dbReference type="NCBI Taxonomy" id="321614"/>
    <lineage>
        <taxon>Eukaryota</taxon>
        <taxon>Fungi</taxon>
        <taxon>Dikarya</taxon>
        <taxon>Ascomycota</taxon>
        <taxon>Pezizomycotina</taxon>
        <taxon>Dothideomycetes</taxon>
        <taxon>Pleosporomycetidae</taxon>
        <taxon>Pleosporales</taxon>
        <taxon>Pleosporineae</taxon>
        <taxon>Phaeosphaeriaceae</taxon>
        <taxon>Parastagonospora</taxon>
    </lineage>
</organism>
<gene>
    <name evidence="2" type="ORF">JI435_031120</name>
</gene>
<dbReference type="SMART" id="SM00726">
    <property type="entry name" value="UIM"/>
    <property type="match status" value="2"/>
</dbReference>
<dbReference type="EMBL" id="CP069027">
    <property type="protein sequence ID" value="QRC95423.1"/>
    <property type="molecule type" value="Genomic_DNA"/>
</dbReference>
<feature type="compositionally biased region" description="Basic and acidic residues" evidence="1">
    <location>
        <begin position="405"/>
        <end position="415"/>
    </location>
</feature>
<name>A0A7U2EYI3_PHANO</name>
<evidence type="ECO:0000256" key="1">
    <source>
        <dbReference type="SAM" id="MobiDB-lite"/>
    </source>
</evidence>
<dbReference type="Proteomes" id="UP000663193">
    <property type="component" value="Chromosome 5"/>
</dbReference>
<feature type="region of interest" description="Disordered" evidence="1">
    <location>
        <begin position="108"/>
        <end position="136"/>
    </location>
</feature>
<dbReference type="VEuPathDB" id="FungiDB:JI435_031120"/>
<feature type="compositionally biased region" description="Polar residues" evidence="1">
    <location>
        <begin position="359"/>
        <end position="384"/>
    </location>
</feature>
<proteinExistence type="predicted"/>
<protein>
    <submittedName>
        <fullName evidence="2">Uncharacterized protein</fullName>
    </submittedName>
</protein>
<feature type="region of interest" description="Disordered" evidence="1">
    <location>
        <begin position="268"/>
        <end position="315"/>
    </location>
</feature>
<dbReference type="AlphaFoldDB" id="A0A7U2EYI3"/>
<feature type="compositionally biased region" description="Low complexity" evidence="1">
    <location>
        <begin position="269"/>
        <end position="280"/>
    </location>
</feature>
<feature type="region of interest" description="Disordered" evidence="1">
    <location>
        <begin position="357"/>
        <end position="415"/>
    </location>
</feature>
<feature type="region of interest" description="Disordered" evidence="1">
    <location>
        <begin position="191"/>
        <end position="250"/>
    </location>
</feature>
<sequence length="415" mass="45989">MDVPDLSLRNTFSPQLLLKDSPKPLLLKDSPNTPTCAMCKYTIYTLDCGHAAEDHVDSKDCPYFQKTDVACDRDNPANRNRVSIKSEDRNGLCNNCRRRQREIDELKAISRDQEREKQQKLAEAEEARKASKAHEERFLKDAAEEYARIQREQEQKDIELALQQSREAAKAAEAARLKQEQEDLARALRESQQNVTLEKKTPTQLPSPPATPVRTARPRPAEKPAAPVDFSKPAGQQSGSIGHYTIGGRRAPIHDSQKEKATYFEMSSPATPQTPAAPVARLGGGIQPSSPSPRQMPSMQASPMPGGDFRAGLRRTAGPRKSLPAQVVVDDGSELQAHLARRRTMEKVSVEDMMAAYSITPSESVSNRQSRASSPTGSNVSRVSRVSAPRNDSVYGDVELPSALDEQRRKGWRKD</sequence>
<accession>A0A7U2EYI3</accession>
<evidence type="ECO:0000313" key="3">
    <source>
        <dbReference type="Proteomes" id="UP000663193"/>
    </source>
</evidence>
<dbReference type="InterPro" id="IPR003903">
    <property type="entry name" value="UIM_dom"/>
</dbReference>
<dbReference type="OrthoDB" id="3799287at2759"/>
<evidence type="ECO:0000313" key="2">
    <source>
        <dbReference type="EMBL" id="QRC95423.1"/>
    </source>
</evidence>
<dbReference type="PROSITE" id="PS50330">
    <property type="entry name" value="UIM"/>
    <property type="match status" value="1"/>
</dbReference>
<keyword evidence="3" id="KW-1185">Reference proteome</keyword>